<accession>A0A317KTW1</accession>
<organism evidence="3 4">
    <name type="scientific">Gracilibacillus dipsosauri</name>
    <dbReference type="NCBI Taxonomy" id="178340"/>
    <lineage>
        <taxon>Bacteria</taxon>
        <taxon>Bacillati</taxon>
        <taxon>Bacillota</taxon>
        <taxon>Bacilli</taxon>
        <taxon>Bacillales</taxon>
        <taxon>Bacillaceae</taxon>
        <taxon>Gracilibacillus</taxon>
    </lineage>
</organism>
<dbReference type="InterPro" id="IPR010982">
    <property type="entry name" value="Lambda_DNA-bd_dom_sf"/>
</dbReference>
<dbReference type="SUPFAM" id="SSF47413">
    <property type="entry name" value="lambda repressor-like DNA-binding domains"/>
    <property type="match status" value="1"/>
</dbReference>
<comment type="caution">
    <text evidence="3">The sequence shown here is derived from an EMBL/GenBank/DDBJ whole genome shotgun (WGS) entry which is preliminary data.</text>
</comment>
<evidence type="ECO:0000256" key="1">
    <source>
        <dbReference type="ARBA" id="ARBA00023125"/>
    </source>
</evidence>
<proteinExistence type="predicted"/>
<name>A0A317KTW1_9BACI</name>
<dbReference type="AlphaFoldDB" id="A0A317KTW1"/>
<dbReference type="EMBL" id="QGTD01000021">
    <property type="protein sequence ID" value="PWU66746.1"/>
    <property type="molecule type" value="Genomic_DNA"/>
</dbReference>
<sequence>MDGDRLKRLRKERKLTQTELGNIINVTKVSISGYENGDRTPDTDNLRRLADFFGVTTDYLLGRSDDPNLTEKEDNNKIMVNENELMNLIKDSQLKYKGRTLSKEEKEQVEQMLSILLNKKSTD</sequence>
<evidence type="ECO:0000313" key="3">
    <source>
        <dbReference type="EMBL" id="PWU66746.1"/>
    </source>
</evidence>
<dbReference type="CDD" id="cd00093">
    <property type="entry name" value="HTH_XRE"/>
    <property type="match status" value="1"/>
</dbReference>
<dbReference type="PROSITE" id="PS50943">
    <property type="entry name" value="HTH_CROC1"/>
    <property type="match status" value="1"/>
</dbReference>
<protein>
    <submittedName>
        <fullName evidence="3">Transcriptional regulator</fullName>
    </submittedName>
</protein>
<dbReference type="GO" id="GO:0003677">
    <property type="term" value="F:DNA binding"/>
    <property type="evidence" value="ECO:0007669"/>
    <property type="project" value="UniProtKB-KW"/>
</dbReference>
<keyword evidence="4" id="KW-1185">Reference proteome</keyword>
<dbReference type="Pfam" id="PF01381">
    <property type="entry name" value="HTH_3"/>
    <property type="match status" value="1"/>
</dbReference>
<dbReference type="Gene3D" id="1.10.260.40">
    <property type="entry name" value="lambda repressor-like DNA-binding domains"/>
    <property type="match status" value="1"/>
</dbReference>
<dbReference type="OrthoDB" id="72638at2"/>
<dbReference type="InterPro" id="IPR001387">
    <property type="entry name" value="Cro/C1-type_HTH"/>
</dbReference>
<gene>
    <name evidence="3" type="ORF">DLJ74_19145</name>
</gene>
<dbReference type="RefSeq" id="WP_109985852.1">
    <property type="nucleotide sequence ID" value="NZ_QGTD01000021.1"/>
</dbReference>
<dbReference type="PANTHER" id="PTHR46558:SF11">
    <property type="entry name" value="HTH-TYPE TRANSCRIPTIONAL REGULATOR XRE"/>
    <property type="match status" value="1"/>
</dbReference>
<reference evidence="3 4" key="1">
    <citation type="submission" date="2018-05" db="EMBL/GenBank/DDBJ databases">
        <title>Genomic analysis of Gracilibacillus dipsosauri DD1 reveals novel features of a salt-tolerant amylase.</title>
        <authorList>
            <person name="Deutch C.E."/>
            <person name="Yang S."/>
        </authorList>
    </citation>
    <scope>NUCLEOTIDE SEQUENCE [LARGE SCALE GENOMIC DNA]</scope>
    <source>
        <strain evidence="3 4">DD1</strain>
    </source>
</reference>
<dbReference type="PANTHER" id="PTHR46558">
    <property type="entry name" value="TRACRIPTIONAL REGULATORY PROTEIN-RELATED-RELATED"/>
    <property type="match status" value="1"/>
</dbReference>
<evidence type="ECO:0000313" key="4">
    <source>
        <dbReference type="Proteomes" id="UP000245624"/>
    </source>
</evidence>
<keyword evidence="1" id="KW-0238">DNA-binding</keyword>
<dbReference type="Proteomes" id="UP000245624">
    <property type="component" value="Unassembled WGS sequence"/>
</dbReference>
<feature type="domain" description="HTH cro/C1-type" evidence="2">
    <location>
        <begin position="6"/>
        <end position="60"/>
    </location>
</feature>
<evidence type="ECO:0000259" key="2">
    <source>
        <dbReference type="PROSITE" id="PS50943"/>
    </source>
</evidence>
<dbReference type="SMART" id="SM00530">
    <property type="entry name" value="HTH_XRE"/>
    <property type="match status" value="1"/>
</dbReference>